<proteinExistence type="inferred from homology"/>
<gene>
    <name evidence="9" type="ORF">Ocin01_15231</name>
</gene>
<feature type="region of interest" description="Disordered" evidence="7">
    <location>
        <begin position="26"/>
        <end position="102"/>
    </location>
</feature>
<dbReference type="Pfam" id="PF00688">
    <property type="entry name" value="TGFb_propeptide"/>
    <property type="match status" value="1"/>
</dbReference>
<comment type="similarity">
    <text evidence="2 6">Belongs to the TGF-beta family.</text>
</comment>
<dbReference type="InterPro" id="IPR015615">
    <property type="entry name" value="TGF-beta-rel"/>
</dbReference>
<organism evidence="9 10">
    <name type="scientific">Orchesella cincta</name>
    <name type="common">Springtail</name>
    <name type="synonym">Podura cincta</name>
    <dbReference type="NCBI Taxonomy" id="48709"/>
    <lineage>
        <taxon>Eukaryota</taxon>
        <taxon>Metazoa</taxon>
        <taxon>Ecdysozoa</taxon>
        <taxon>Arthropoda</taxon>
        <taxon>Hexapoda</taxon>
        <taxon>Collembola</taxon>
        <taxon>Entomobryomorpha</taxon>
        <taxon>Entomobryoidea</taxon>
        <taxon>Orchesellidae</taxon>
        <taxon>Orchesellinae</taxon>
        <taxon>Orchesella</taxon>
    </lineage>
</organism>
<evidence type="ECO:0000256" key="2">
    <source>
        <dbReference type="ARBA" id="ARBA00006656"/>
    </source>
</evidence>
<dbReference type="InterPro" id="IPR001839">
    <property type="entry name" value="TGF-b_C"/>
</dbReference>
<dbReference type="SMART" id="SM00204">
    <property type="entry name" value="TGFB"/>
    <property type="match status" value="1"/>
</dbReference>
<dbReference type="STRING" id="48709.A0A1D2MEX1"/>
<keyword evidence="4 6" id="KW-0339">Growth factor</keyword>
<comment type="caution">
    <text evidence="9">The sequence shown here is derived from an EMBL/GenBank/DDBJ whole genome shotgun (WGS) entry which is preliminary data.</text>
</comment>
<dbReference type="EMBL" id="LJIJ01001545">
    <property type="protein sequence ID" value="ODM91442.1"/>
    <property type="molecule type" value="Genomic_DNA"/>
</dbReference>
<dbReference type="InterPro" id="IPR017948">
    <property type="entry name" value="TGFb_CS"/>
</dbReference>
<dbReference type="OrthoDB" id="6516235at2759"/>
<dbReference type="PANTHER" id="PTHR11848:SF298">
    <property type="entry name" value="DAWDLE, ISOFORM A"/>
    <property type="match status" value="1"/>
</dbReference>
<dbReference type="Gene3D" id="2.60.120.970">
    <property type="match status" value="1"/>
</dbReference>
<dbReference type="PROSITE" id="PS51362">
    <property type="entry name" value="TGF_BETA_2"/>
    <property type="match status" value="1"/>
</dbReference>
<evidence type="ECO:0000313" key="9">
    <source>
        <dbReference type="EMBL" id="ODM91442.1"/>
    </source>
</evidence>
<evidence type="ECO:0000256" key="1">
    <source>
        <dbReference type="ARBA" id="ARBA00004613"/>
    </source>
</evidence>
<feature type="compositionally biased region" description="Basic residues" evidence="7">
    <location>
        <begin position="37"/>
        <end position="47"/>
    </location>
</feature>
<dbReference type="PANTHER" id="PTHR11848">
    <property type="entry name" value="TGF-BETA FAMILY"/>
    <property type="match status" value="1"/>
</dbReference>
<keyword evidence="5" id="KW-1015">Disulfide bond</keyword>
<dbReference type="GO" id="GO:0008083">
    <property type="term" value="F:growth factor activity"/>
    <property type="evidence" value="ECO:0007669"/>
    <property type="project" value="UniProtKB-KW"/>
</dbReference>
<evidence type="ECO:0000256" key="4">
    <source>
        <dbReference type="ARBA" id="ARBA00023030"/>
    </source>
</evidence>
<dbReference type="PROSITE" id="PS00250">
    <property type="entry name" value="TGF_BETA_1"/>
    <property type="match status" value="1"/>
</dbReference>
<reference evidence="9 10" key="1">
    <citation type="journal article" date="2016" name="Genome Biol. Evol.">
        <title>Gene Family Evolution Reflects Adaptation to Soil Environmental Stressors in the Genome of the Collembolan Orchesella cincta.</title>
        <authorList>
            <person name="Faddeeva-Vakhrusheva A."/>
            <person name="Derks M.F."/>
            <person name="Anvar S.Y."/>
            <person name="Agamennone V."/>
            <person name="Suring W."/>
            <person name="Smit S."/>
            <person name="van Straalen N.M."/>
            <person name="Roelofs D."/>
        </authorList>
    </citation>
    <scope>NUCLEOTIDE SEQUENCE [LARGE SCALE GENOMIC DNA]</scope>
    <source>
        <tissue evidence="9">Mixed pool</tissue>
    </source>
</reference>
<evidence type="ECO:0000313" key="10">
    <source>
        <dbReference type="Proteomes" id="UP000094527"/>
    </source>
</evidence>
<feature type="compositionally biased region" description="Polar residues" evidence="7">
    <location>
        <begin position="54"/>
        <end position="70"/>
    </location>
</feature>
<keyword evidence="10" id="KW-1185">Reference proteome</keyword>
<dbReference type="AlphaFoldDB" id="A0A1D2MEX1"/>
<comment type="subcellular location">
    <subcellularLocation>
        <location evidence="1">Secreted</location>
    </subcellularLocation>
</comment>
<name>A0A1D2MEX1_ORCCI</name>
<keyword evidence="3" id="KW-0964">Secreted</keyword>
<evidence type="ECO:0000256" key="6">
    <source>
        <dbReference type="RuleBase" id="RU000354"/>
    </source>
</evidence>
<dbReference type="InterPro" id="IPR001111">
    <property type="entry name" value="TGF-b_propeptide"/>
</dbReference>
<feature type="domain" description="TGF-beta family profile" evidence="8">
    <location>
        <begin position="356"/>
        <end position="484"/>
    </location>
</feature>
<accession>A0A1D2MEX1</accession>
<evidence type="ECO:0000256" key="3">
    <source>
        <dbReference type="ARBA" id="ARBA00022525"/>
    </source>
</evidence>
<protein>
    <submittedName>
        <fullName evidence="9">Growth/differentiation factor 8</fullName>
    </submittedName>
</protein>
<dbReference type="Proteomes" id="UP000094527">
    <property type="component" value="Unassembled WGS sequence"/>
</dbReference>
<evidence type="ECO:0000256" key="7">
    <source>
        <dbReference type="SAM" id="MobiDB-lite"/>
    </source>
</evidence>
<dbReference type="Gene3D" id="2.10.90.10">
    <property type="entry name" value="Cystine-knot cytokines"/>
    <property type="match status" value="1"/>
</dbReference>
<dbReference type="OMA" id="MAKYFIT"/>
<dbReference type="GO" id="GO:0005125">
    <property type="term" value="F:cytokine activity"/>
    <property type="evidence" value="ECO:0007669"/>
    <property type="project" value="TreeGrafter"/>
</dbReference>
<dbReference type="InterPro" id="IPR029034">
    <property type="entry name" value="Cystine-knot_cytokine"/>
</dbReference>
<sequence>ICSVCRSHEDISRNLIRDPVELGNPYPAHGAHYEHPVKRKHSSHHHRVPIDQHSVVSNLNGSQEAANGTDTGRERQSEEAKSGPHHHDHNSQMPVNTHESEDCPMCAAARQNAKSTEGLDDETLRAVRVEMIKQQILKKLRLKEPPKMQHRDHHNAMLPPIALGINEVSNNEVRQDDEDTANLDLDDFYGKTEQIIVLPQDVLSSCSTWSHHSRSEAASCFVFNLPKEVRSSQISSAEMWVYKFADMPTEQQPRTVHTHNLSVSEMITMPHNVRSSRRRSNIHFNMIAARDDVPETAEWVKFNITDKATKWLIAEVHEHTIKISCTTCSTDVNEFPFDTTGDQQPFIVFNIAHGKRRRRNRRNINCAPGVNECCRESLYISFKEIKWDWVFYPEGFDAYYCKGSCHGDTALAHTATRHSGIMIDVVKNRGGVNNKTVELVPCCTATKMGPLMMMFVSPQSQNSTQIVYTKKELPNMMDEELPVSSLGMLVATTRSDGDAEWEGCL</sequence>
<feature type="non-terminal residue" evidence="9">
    <location>
        <position position="1"/>
    </location>
</feature>
<dbReference type="GO" id="GO:0005615">
    <property type="term" value="C:extracellular space"/>
    <property type="evidence" value="ECO:0007669"/>
    <property type="project" value="TreeGrafter"/>
</dbReference>
<evidence type="ECO:0000256" key="5">
    <source>
        <dbReference type="ARBA" id="ARBA00023157"/>
    </source>
</evidence>
<dbReference type="Pfam" id="PF00019">
    <property type="entry name" value="TGF_beta"/>
    <property type="match status" value="1"/>
</dbReference>
<dbReference type="SUPFAM" id="SSF57501">
    <property type="entry name" value="Cystine-knot cytokines"/>
    <property type="match status" value="1"/>
</dbReference>
<evidence type="ECO:0000259" key="8">
    <source>
        <dbReference type="PROSITE" id="PS51362"/>
    </source>
</evidence>
<feature type="compositionally biased region" description="Basic and acidic residues" evidence="7">
    <location>
        <begin position="71"/>
        <end position="82"/>
    </location>
</feature>